<sequence>MYVITFTSLLTTEKMKTCAIQNTHLPTNITAKVRASQFPDVLHKSGSILFCTACNIVMEHQRKWPLHIHFSTTEHAKRTAETGRGKTRQVPMTEAVGSRTIGLTNDTRKVVWSTGPLNANEPLQAPPPTGFWLCCSVLFNQQLNNLGNGLKVWTYFQYGLQPLLLTNNYDALREMFVGSLDLIHANVVT</sequence>
<reference evidence="1" key="2">
    <citation type="submission" date="2025-08" db="UniProtKB">
        <authorList>
            <consortium name="Ensembl"/>
        </authorList>
    </citation>
    <scope>IDENTIFICATION</scope>
</reference>
<proteinExistence type="predicted"/>
<reference evidence="1" key="3">
    <citation type="submission" date="2025-09" db="UniProtKB">
        <authorList>
            <consortium name="Ensembl"/>
        </authorList>
    </citation>
    <scope>IDENTIFICATION</scope>
</reference>
<dbReference type="Proteomes" id="UP000472271">
    <property type="component" value="Chromosome 22"/>
</dbReference>
<evidence type="ECO:0000313" key="1">
    <source>
        <dbReference type="Ensembl" id="ENSSORP00005048554.1"/>
    </source>
</evidence>
<dbReference type="Ensembl" id="ENSSORT00005049746.1">
    <property type="protein sequence ID" value="ENSSORP00005048554.1"/>
    <property type="gene ID" value="ENSSORG00005022125.1"/>
</dbReference>
<protein>
    <submittedName>
        <fullName evidence="1">Uncharacterized protein</fullName>
    </submittedName>
</protein>
<evidence type="ECO:0000313" key="2">
    <source>
        <dbReference type="Proteomes" id="UP000472271"/>
    </source>
</evidence>
<reference evidence="1" key="1">
    <citation type="submission" date="2019-06" db="EMBL/GenBank/DDBJ databases">
        <authorList>
            <consortium name="Wellcome Sanger Institute Data Sharing"/>
        </authorList>
    </citation>
    <scope>NUCLEOTIDE SEQUENCE [LARGE SCALE GENOMIC DNA]</scope>
</reference>
<keyword evidence="2" id="KW-1185">Reference proteome</keyword>
<organism evidence="1 2">
    <name type="scientific">Sphaeramia orbicularis</name>
    <name type="common">orbiculate cardinalfish</name>
    <dbReference type="NCBI Taxonomy" id="375764"/>
    <lineage>
        <taxon>Eukaryota</taxon>
        <taxon>Metazoa</taxon>
        <taxon>Chordata</taxon>
        <taxon>Craniata</taxon>
        <taxon>Vertebrata</taxon>
        <taxon>Euteleostomi</taxon>
        <taxon>Actinopterygii</taxon>
        <taxon>Neopterygii</taxon>
        <taxon>Teleostei</taxon>
        <taxon>Neoteleostei</taxon>
        <taxon>Acanthomorphata</taxon>
        <taxon>Gobiaria</taxon>
        <taxon>Kurtiformes</taxon>
        <taxon>Apogonoidei</taxon>
        <taxon>Apogonidae</taxon>
        <taxon>Apogoninae</taxon>
        <taxon>Sphaeramia</taxon>
    </lineage>
</organism>
<dbReference type="AlphaFoldDB" id="A0A673C5M4"/>
<dbReference type="InParanoid" id="A0A673C5M4"/>
<accession>A0A673C5M4</accession>
<name>A0A673C5M4_9TELE</name>